<evidence type="ECO:0000259" key="12">
    <source>
        <dbReference type="PROSITE" id="PS50262"/>
    </source>
</evidence>
<dbReference type="GO" id="GO:0007200">
    <property type="term" value="P:phospholipase C-activating G protein-coupled receptor signaling pathway"/>
    <property type="evidence" value="ECO:0007669"/>
    <property type="project" value="TreeGrafter"/>
</dbReference>
<feature type="transmembrane region" description="Helical" evidence="11">
    <location>
        <begin position="282"/>
        <end position="305"/>
    </location>
</feature>
<feature type="transmembrane region" description="Helical" evidence="11">
    <location>
        <begin position="203"/>
        <end position="231"/>
    </location>
</feature>
<proteinExistence type="inferred from homology"/>
<name>A0AAV3B3N3_PYXAD</name>
<dbReference type="InterPro" id="IPR017452">
    <property type="entry name" value="GPCR_Rhodpsn_7TM"/>
</dbReference>
<comment type="subcellular location">
    <subcellularLocation>
        <location evidence="1">Cell membrane</location>
        <topology evidence="1">Multi-pass membrane protein</topology>
    </subcellularLocation>
</comment>
<keyword evidence="6 11" id="KW-0472">Membrane</keyword>
<reference evidence="13" key="1">
    <citation type="thesis" date="2020" institute="ProQuest LLC" country="789 East Eisenhower Parkway, Ann Arbor, MI, USA">
        <title>Comparative Genomics and Chromosome Evolution.</title>
        <authorList>
            <person name="Mudd A.B."/>
        </authorList>
    </citation>
    <scope>NUCLEOTIDE SEQUENCE</scope>
    <source>
        <strain evidence="13">1538</strain>
        <tissue evidence="13">Blood</tissue>
    </source>
</reference>
<dbReference type="AlphaFoldDB" id="A0AAV3B3N3"/>
<protein>
    <recommendedName>
        <fullName evidence="12">G-protein coupled receptors family 1 profile domain-containing protein</fullName>
    </recommendedName>
</protein>
<feature type="domain" description="G-protein coupled receptors family 1 profile" evidence="12">
    <location>
        <begin position="51"/>
        <end position="302"/>
    </location>
</feature>
<evidence type="ECO:0000313" key="13">
    <source>
        <dbReference type="EMBL" id="DBA29752.1"/>
    </source>
</evidence>
<comment type="caution">
    <text evidence="13">The sequence shown here is derived from an EMBL/GenBank/DDBJ whole genome shotgun (WGS) entry which is preliminary data.</text>
</comment>
<dbReference type="InterPro" id="IPR000276">
    <property type="entry name" value="GPCR_Rhodpsn"/>
</dbReference>
<evidence type="ECO:0000256" key="6">
    <source>
        <dbReference type="ARBA" id="ARBA00023136"/>
    </source>
</evidence>
<feature type="transmembrane region" description="Helical" evidence="11">
    <location>
        <begin position="72"/>
        <end position="93"/>
    </location>
</feature>
<dbReference type="PROSITE" id="PS50262">
    <property type="entry name" value="G_PROTEIN_RECEP_F1_2"/>
    <property type="match status" value="1"/>
</dbReference>
<accession>A0AAV3B3N3</accession>
<keyword evidence="7 10" id="KW-0675">Receptor</keyword>
<evidence type="ECO:0000313" key="14">
    <source>
        <dbReference type="Proteomes" id="UP001181693"/>
    </source>
</evidence>
<evidence type="ECO:0000256" key="3">
    <source>
        <dbReference type="ARBA" id="ARBA00022692"/>
    </source>
</evidence>
<evidence type="ECO:0000256" key="4">
    <source>
        <dbReference type="ARBA" id="ARBA00022989"/>
    </source>
</evidence>
<keyword evidence="14" id="KW-1185">Reference proteome</keyword>
<feature type="transmembrane region" description="Helical" evidence="11">
    <location>
        <begin position="36"/>
        <end position="60"/>
    </location>
</feature>
<evidence type="ECO:0000256" key="11">
    <source>
        <dbReference type="SAM" id="Phobius"/>
    </source>
</evidence>
<dbReference type="InterPro" id="IPR000935">
    <property type="entry name" value="Thrmbn_rcpt"/>
</dbReference>
<feature type="transmembrane region" description="Helical" evidence="11">
    <location>
        <begin position="243"/>
        <end position="270"/>
    </location>
</feature>
<dbReference type="Proteomes" id="UP001181693">
    <property type="component" value="Unassembled WGS sequence"/>
</dbReference>
<dbReference type="PRINTS" id="PR00908">
    <property type="entry name" value="THROMBINR"/>
</dbReference>
<keyword evidence="9 10" id="KW-0807">Transducer</keyword>
<organism evidence="13 14">
    <name type="scientific">Pyxicephalus adspersus</name>
    <name type="common">African bullfrog</name>
    <dbReference type="NCBI Taxonomy" id="30357"/>
    <lineage>
        <taxon>Eukaryota</taxon>
        <taxon>Metazoa</taxon>
        <taxon>Chordata</taxon>
        <taxon>Craniata</taxon>
        <taxon>Vertebrata</taxon>
        <taxon>Euteleostomi</taxon>
        <taxon>Amphibia</taxon>
        <taxon>Batrachia</taxon>
        <taxon>Anura</taxon>
        <taxon>Neobatrachia</taxon>
        <taxon>Ranoidea</taxon>
        <taxon>Pyxicephalidae</taxon>
        <taxon>Pyxicephalinae</taxon>
        <taxon>Pyxicephalus</taxon>
    </lineage>
</organism>
<evidence type="ECO:0000256" key="1">
    <source>
        <dbReference type="ARBA" id="ARBA00004651"/>
    </source>
</evidence>
<evidence type="ECO:0000256" key="5">
    <source>
        <dbReference type="ARBA" id="ARBA00023040"/>
    </source>
</evidence>
<keyword evidence="5 10" id="KW-0297">G-protein coupled receptor</keyword>
<dbReference type="EMBL" id="DYDO01000002">
    <property type="protein sequence ID" value="DBA29752.1"/>
    <property type="molecule type" value="Genomic_DNA"/>
</dbReference>
<dbReference type="GO" id="GO:0007596">
    <property type="term" value="P:blood coagulation"/>
    <property type="evidence" value="ECO:0007669"/>
    <property type="project" value="InterPro"/>
</dbReference>
<keyword evidence="3 10" id="KW-0812">Transmembrane</keyword>
<sequence length="335" mass="38989">MNHLLTLDNNTSSYMEYNISSNNNTISLSSWWLTWFLPWFCVVVFILSLPLNNMAIFIFLVKMKVRKPAVVYMLNLASSDVIYICTWLFRIVYRFLGNNWLIGEGMCRFVMASLYCNKYGSILLMMSISVERFLAIVYPMRSLSWRTVKRAWLVCGIIWIISMASVVPLLINRQTFMLPAQNITTCYDVLDSKVFNGFFFKYFIPYLIIFFILPLIVTTTCYIGTICNLCLPHIGRTLHRSRAIYLTAVVLFVFVISFGPSNILFLIHYLQMFRYRDDSLNFAYILTANLSSIRCCLNPLIYYYASSQLQPYIGTLICCKRKVRNRSIEVALVIP</sequence>
<dbReference type="Pfam" id="PF00001">
    <property type="entry name" value="7tm_1"/>
    <property type="match status" value="1"/>
</dbReference>
<evidence type="ECO:0000256" key="10">
    <source>
        <dbReference type="RuleBase" id="RU000688"/>
    </source>
</evidence>
<dbReference type="GO" id="GO:0035025">
    <property type="term" value="P:positive regulation of Rho protein signal transduction"/>
    <property type="evidence" value="ECO:0007669"/>
    <property type="project" value="TreeGrafter"/>
</dbReference>
<dbReference type="PROSITE" id="PS00237">
    <property type="entry name" value="G_PROTEIN_RECEP_F1_1"/>
    <property type="match status" value="1"/>
</dbReference>
<dbReference type="PANTHER" id="PTHR24232:SF20">
    <property type="entry name" value="PROTEINASE-ACTIVATED RECEPTOR 1"/>
    <property type="match status" value="1"/>
</dbReference>
<feature type="transmembrane region" description="Helical" evidence="11">
    <location>
        <begin position="151"/>
        <end position="171"/>
    </location>
</feature>
<dbReference type="FunFam" id="1.20.1070.10:FF:000040">
    <property type="entry name" value="Coagulation factor 2 (thrombin) receptor"/>
    <property type="match status" value="1"/>
</dbReference>
<dbReference type="PRINTS" id="PR00237">
    <property type="entry name" value="GPCRRHODOPSN"/>
</dbReference>
<evidence type="ECO:0000256" key="8">
    <source>
        <dbReference type="ARBA" id="ARBA00023180"/>
    </source>
</evidence>
<dbReference type="GO" id="GO:0030194">
    <property type="term" value="P:positive regulation of blood coagulation"/>
    <property type="evidence" value="ECO:0007669"/>
    <property type="project" value="TreeGrafter"/>
</dbReference>
<keyword evidence="8" id="KW-0325">Glycoprotein</keyword>
<keyword evidence="2" id="KW-1003">Cell membrane</keyword>
<dbReference type="SUPFAM" id="SSF81321">
    <property type="entry name" value="Family A G protein-coupled receptor-like"/>
    <property type="match status" value="1"/>
</dbReference>
<keyword evidence="4 11" id="KW-1133">Transmembrane helix</keyword>
<dbReference type="GO" id="GO:0005886">
    <property type="term" value="C:plasma membrane"/>
    <property type="evidence" value="ECO:0007669"/>
    <property type="project" value="UniProtKB-SubCell"/>
</dbReference>
<dbReference type="Gene3D" id="1.20.1070.10">
    <property type="entry name" value="Rhodopsin 7-helix transmembrane proteins"/>
    <property type="match status" value="1"/>
</dbReference>
<gene>
    <name evidence="13" type="ORF">GDO54_005812</name>
</gene>
<dbReference type="GO" id="GO:0015057">
    <property type="term" value="F:thrombin-activated receptor activity"/>
    <property type="evidence" value="ECO:0007669"/>
    <property type="project" value="TreeGrafter"/>
</dbReference>
<evidence type="ECO:0000256" key="7">
    <source>
        <dbReference type="ARBA" id="ARBA00023170"/>
    </source>
</evidence>
<feature type="transmembrane region" description="Helical" evidence="11">
    <location>
        <begin position="119"/>
        <end position="139"/>
    </location>
</feature>
<evidence type="ECO:0000256" key="2">
    <source>
        <dbReference type="ARBA" id="ARBA00022475"/>
    </source>
</evidence>
<comment type="similarity">
    <text evidence="10">Belongs to the G-protein coupled receptor 1 family.</text>
</comment>
<dbReference type="PANTHER" id="PTHR24232">
    <property type="entry name" value="G-PROTEIN COUPLED RECEPTOR"/>
    <property type="match status" value="1"/>
</dbReference>
<evidence type="ECO:0000256" key="9">
    <source>
        <dbReference type="ARBA" id="ARBA00023224"/>
    </source>
</evidence>